<evidence type="ECO:0000313" key="1">
    <source>
        <dbReference type="EMBL" id="MBE9029916.1"/>
    </source>
</evidence>
<dbReference type="Proteomes" id="UP000625316">
    <property type="component" value="Unassembled WGS sequence"/>
</dbReference>
<proteinExistence type="predicted"/>
<evidence type="ECO:0000313" key="2">
    <source>
        <dbReference type="Proteomes" id="UP000625316"/>
    </source>
</evidence>
<keyword evidence="2" id="KW-1185">Reference proteome</keyword>
<protein>
    <submittedName>
        <fullName evidence="1">Uncharacterized protein</fullName>
    </submittedName>
</protein>
<name>A0A928VJV2_9CYAN</name>
<accession>A0A928VJV2</accession>
<gene>
    <name evidence="1" type="ORF">IQ266_09270</name>
</gene>
<organism evidence="1 2">
    <name type="scientific">Romeriopsis navalis LEGE 11480</name>
    <dbReference type="NCBI Taxonomy" id="2777977"/>
    <lineage>
        <taxon>Bacteria</taxon>
        <taxon>Bacillati</taxon>
        <taxon>Cyanobacteriota</taxon>
        <taxon>Cyanophyceae</taxon>
        <taxon>Leptolyngbyales</taxon>
        <taxon>Leptolyngbyaceae</taxon>
        <taxon>Romeriopsis</taxon>
        <taxon>Romeriopsis navalis</taxon>
    </lineage>
</organism>
<dbReference type="EMBL" id="JADEXQ010000024">
    <property type="protein sequence ID" value="MBE9029916.1"/>
    <property type="molecule type" value="Genomic_DNA"/>
</dbReference>
<sequence length="81" mass="9085">MTLAMNSSTILSIEQMRATYVDQWLLIAFTTLDQNLNVLAGEVLAHSKNRDEIYAALDQRDGKSFAIEYTGTPDEDVAYLL</sequence>
<dbReference type="AlphaFoldDB" id="A0A928VJV2"/>
<comment type="caution">
    <text evidence="1">The sequence shown here is derived from an EMBL/GenBank/DDBJ whole genome shotgun (WGS) entry which is preliminary data.</text>
</comment>
<reference evidence="1" key="1">
    <citation type="submission" date="2020-10" db="EMBL/GenBank/DDBJ databases">
        <authorList>
            <person name="Castelo-Branco R."/>
            <person name="Eusebio N."/>
            <person name="Adriana R."/>
            <person name="Vieira A."/>
            <person name="Brugerolle De Fraissinette N."/>
            <person name="Rezende De Castro R."/>
            <person name="Schneider M.P."/>
            <person name="Vasconcelos V."/>
            <person name="Leao P.N."/>
        </authorList>
    </citation>
    <scope>NUCLEOTIDE SEQUENCE</scope>
    <source>
        <strain evidence="1">LEGE 11480</strain>
    </source>
</reference>